<dbReference type="HOGENOM" id="CLU_1023187_0_0_1"/>
<sequence>MEPYGYTTELVLVHYVHTDCHLYVPISPNCEQLRAEQLPWISNSGNTSSILAAVAAQRAQEFLRDRIQELIVTRAKACHADYPEVRNVEITATEKMCCKLLGAYPKWRGHSSLGPNLLAEEPWDFANQMAFMSRRRLDDCLVVKFAFAVDPAPEVQSAQAYPFSPGTLRRRPRLLPNSPISESTAVASPPITIYLEPLEGQQQGEWNLDSTTSSLSSAGGDMPASSLAMGLIDRHNESSGTLHGISGAFLLDDESLEIDDSDHSSNHGSTDT</sequence>
<keyword evidence="3" id="KW-1185">Reference proteome</keyword>
<name>M7TNI7_EUTLA</name>
<evidence type="ECO:0000256" key="1">
    <source>
        <dbReference type="SAM" id="MobiDB-lite"/>
    </source>
</evidence>
<dbReference type="AlphaFoldDB" id="M7TNI7"/>
<evidence type="ECO:0000313" key="3">
    <source>
        <dbReference type="Proteomes" id="UP000012174"/>
    </source>
</evidence>
<evidence type="ECO:0000313" key="2">
    <source>
        <dbReference type="EMBL" id="EMR71471.1"/>
    </source>
</evidence>
<organism evidence="2 3">
    <name type="scientific">Eutypa lata (strain UCR-EL1)</name>
    <name type="common">Grapevine dieback disease fungus</name>
    <name type="synonym">Eutypa armeniacae</name>
    <dbReference type="NCBI Taxonomy" id="1287681"/>
    <lineage>
        <taxon>Eukaryota</taxon>
        <taxon>Fungi</taxon>
        <taxon>Dikarya</taxon>
        <taxon>Ascomycota</taxon>
        <taxon>Pezizomycotina</taxon>
        <taxon>Sordariomycetes</taxon>
        <taxon>Xylariomycetidae</taxon>
        <taxon>Xylariales</taxon>
        <taxon>Diatrypaceae</taxon>
        <taxon>Eutypa</taxon>
    </lineage>
</organism>
<dbReference type="EMBL" id="KB705642">
    <property type="protein sequence ID" value="EMR71471.1"/>
    <property type="molecule type" value="Genomic_DNA"/>
</dbReference>
<proteinExistence type="predicted"/>
<dbReference type="KEGG" id="ela:UCREL1_1493"/>
<accession>M7TNI7</accession>
<reference evidence="3" key="1">
    <citation type="journal article" date="2013" name="Genome Announc.">
        <title>Draft genome sequence of the grapevine dieback fungus Eutypa lata UCR-EL1.</title>
        <authorList>
            <person name="Blanco-Ulate B."/>
            <person name="Rolshausen P.E."/>
            <person name="Cantu D."/>
        </authorList>
    </citation>
    <scope>NUCLEOTIDE SEQUENCE [LARGE SCALE GENOMIC DNA]</scope>
    <source>
        <strain evidence="3">UCR-EL1</strain>
    </source>
</reference>
<gene>
    <name evidence="2" type="ORF">UCREL1_1493</name>
</gene>
<protein>
    <submittedName>
        <fullName evidence="2">Uncharacterized protein</fullName>
    </submittedName>
</protein>
<feature type="region of interest" description="Disordered" evidence="1">
    <location>
        <begin position="163"/>
        <end position="183"/>
    </location>
</feature>
<dbReference type="Proteomes" id="UP000012174">
    <property type="component" value="Unassembled WGS sequence"/>
</dbReference>